<evidence type="ECO:0000256" key="3">
    <source>
        <dbReference type="ARBA" id="ARBA00022490"/>
    </source>
</evidence>
<dbReference type="PANTHER" id="PTHR28520:SF2">
    <property type="entry name" value="MITOTIC-SPINDLE ORGANIZING PROTEIN 1"/>
    <property type="match status" value="1"/>
</dbReference>
<dbReference type="Pfam" id="PF12554">
    <property type="entry name" value="MOZART1"/>
    <property type="match status" value="1"/>
</dbReference>
<sequence>MDSAKPTAEAMDTLLEISRILNTGLDAKTLSVCVQLCELGINPEAIATVIKEIRTQTTNLETQKMSTTTKK</sequence>
<evidence type="ECO:0000313" key="6">
    <source>
        <dbReference type="Proteomes" id="UP001642483"/>
    </source>
</evidence>
<accession>A0ABP0FA35</accession>
<dbReference type="PANTHER" id="PTHR28520">
    <property type="entry name" value="MITOTIC-SPINDLE ORGANIZING PROTEIN 1"/>
    <property type="match status" value="1"/>
</dbReference>
<keyword evidence="6" id="KW-1185">Reference proteome</keyword>
<proteinExistence type="inferred from homology"/>
<comment type="subcellular location">
    <subcellularLocation>
        <location evidence="1">Cytoplasm</location>
        <location evidence="1">Cytoskeleton</location>
        <location evidence="1">Microtubule organizing center</location>
    </subcellularLocation>
</comment>
<protein>
    <recommendedName>
        <fullName evidence="7">Mitotic-spindle organizing protein 1</fullName>
    </recommendedName>
</protein>
<evidence type="ECO:0008006" key="7">
    <source>
        <dbReference type="Google" id="ProtNLM"/>
    </source>
</evidence>
<dbReference type="EMBL" id="CAWYQH010000024">
    <property type="protein sequence ID" value="CAK8675688.1"/>
    <property type="molecule type" value="Genomic_DNA"/>
</dbReference>
<keyword evidence="3" id="KW-0963">Cytoplasm</keyword>
<comment type="caution">
    <text evidence="5">The sequence shown here is derived from an EMBL/GenBank/DDBJ whole genome shotgun (WGS) entry which is preliminary data.</text>
</comment>
<evidence type="ECO:0000256" key="2">
    <source>
        <dbReference type="ARBA" id="ARBA00011015"/>
    </source>
</evidence>
<reference evidence="5 6" key="1">
    <citation type="submission" date="2024-02" db="EMBL/GenBank/DDBJ databases">
        <authorList>
            <person name="Daric V."/>
            <person name="Darras S."/>
        </authorList>
    </citation>
    <scope>NUCLEOTIDE SEQUENCE [LARGE SCALE GENOMIC DNA]</scope>
</reference>
<gene>
    <name evidence="5" type="ORF">CVLEPA_LOCUS5235</name>
</gene>
<evidence type="ECO:0000313" key="5">
    <source>
        <dbReference type="EMBL" id="CAK8675688.1"/>
    </source>
</evidence>
<name>A0ABP0FA35_CLALP</name>
<dbReference type="InterPro" id="IPR022214">
    <property type="entry name" value="MZT1"/>
</dbReference>
<comment type="similarity">
    <text evidence="2">Belongs to the MOZART1 family.</text>
</comment>
<organism evidence="5 6">
    <name type="scientific">Clavelina lepadiformis</name>
    <name type="common">Light-bulb sea squirt</name>
    <name type="synonym">Ascidia lepadiformis</name>
    <dbReference type="NCBI Taxonomy" id="159417"/>
    <lineage>
        <taxon>Eukaryota</taxon>
        <taxon>Metazoa</taxon>
        <taxon>Chordata</taxon>
        <taxon>Tunicata</taxon>
        <taxon>Ascidiacea</taxon>
        <taxon>Aplousobranchia</taxon>
        <taxon>Clavelinidae</taxon>
        <taxon>Clavelina</taxon>
    </lineage>
</organism>
<keyword evidence="4" id="KW-0206">Cytoskeleton</keyword>
<evidence type="ECO:0000256" key="4">
    <source>
        <dbReference type="ARBA" id="ARBA00023212"/>
    </source>
</evidence>
<dbReference type="Proteomes" id="UP001642483">
    <property type="component" value="Unassembled WGS sequence"/>
</dbReference>
<evidence type="ECO:0000256" key="1">
    <source>
        <dbReference type="ARBA" id="ARBA00004267"/>
    </source>
</evidence>